<dbReference type="Proteomes" id="UP000294530">
    <property type="component" value="Unassembled WGS sequence"/>
</dbReference>
<evidence type="ECO:0000313" key="1">
    <source>
        <dbReference type="EMBL" id="TDH71806.1"/>
    </source>
</evidence>
<keyword evidence="2" id="KW-1185">Reference proteome</keyword>
<dbReference type="AlphaFoldDB" id="A0A976IHB9"/>
<proteinExistence type="predicted"/>
<name>A0A976IHB9_BRELC</name>
<dbReference type="KEGG" id="blac:94347301"/>
<reference evidence="1 2" key="1">
    <citation type="journal article" date="2021" name="Genome Biol.">
        <title>AFLAP: assembly-free linkage analysis pipeline using k-mers from genome sequencing data.</title>
        <authorList>
            <person name="Fletcher K."/>
            <person name="Zhang L."/>
            <person name="Gil J."/>
            <person name="Han R."/>
            <person name="Cavanaugh K."/>
            <person name="Michelmore R."/>
        </authorList>
    </citation>
    <scope>NUCLEOTIDE SEQUENCE [LARGE SCALE GENOMIC DNA]</scope>
    <source>
        <strain evidence="1 2">SF5</strain>
    </source>
</reference>
<comment type="caution">
    <text evidence="1">The sequence shown here is derived from an EMBL/GenBank/DDBJ whole genome shotgun (WGS) entry which is preliminary data.</text>
</comment>
<dbReference type="EMBL" id="SHOA02000015">
    <property type="protein sequence ID" value="TDH71806.1"/>
    <property type="molecule type" value="Genomic_DNA"/>
</dbReference>
<gene>
    <name evidence="1" type="ORF">CCR75_003536</name>
</gene>
<protein>
    <submittedName>
        <fullName evidence="1">Uncharacterized protein</fullName>
    </submittedName>
</protein>
<sequence>MCRQVEQWEKASCLKGCQTLCCIQARASKTRRISCQSSSGYATSLSAWATSAVATNVNKLVGSGGASSSIAQSSATVLSSQVDDFLAEDGWGNRNVIDDLDELKHASSVPGLTLLANEGVR</sequence>
<dbReference type="RefSeq" id="XP_067821305.1">
    <property type="nucleotide sequence ID" value="XM_067961630.1"/>
</dbReference>
<organism evidence="1 2">
    <name type="scientific">Bremia lactucae</name>
    <name type="common">Lettuce downy mildew</name>
    <dbReference type="NCBI Taxonomy" id="4779"/>
    <lineage>
        <taxon>Eukaryota</taxon>
        <taxon>Sar</taxon>
        <taxon>Stramenopiles</taxon>
        <taxon>Oomycota</taxon>
        <taxon>Peronosporomycetes</taxon>
        <taxon>Peronosporales</taxon>
        <taxon>Peronosporaceae</taxon>
        <taxon>Bremia</taxon>
    </lineage>
</organism>
<evidence type="ECO:0000313" key="2">
    <source>
        <dbReference type="Proteomes" id="UP000294530"/>
    </source>
</evidence>
<accession>A0A976IHB9</accession>
<dbReference type="GeneID" id="94347301"/>